<comment type="subcellular location">
    <subcellularLocation>
        <location evidence="1">Cell inner membrane</location>
        <topology evidence="1">Multi-pass membrane protein</topology>
    </subcellularLocation>
    <subcellularLocation>
        <location evidence="7">Cell membrane</location>
        <topology evidence="7">Multi-pass membrane protein</topology>
    </subcellularLocation>
</comment>
<proteinExistence type="inferred from homology"/>
<evidence type="ECO:0000256" key="5">
    <source>
        <dbReference type="ARBA" id="ARBA00022989"/>
    </source>
</evidence>
<comment type="similarity">
    <text evidence="2 7">Belongs to the UPF0259 family.</text>
</comment>
<dbReference type="Pfam" id="PF06790">
    <property type="entry name" value="UPF0259"/>
    <property type="match status" value="1"/>
</dbReference>
<dbReference type="InterPro" id="IPR009627">
    <property type="entry name" value="UPF0259"/>
</dbReference>
<accession>A0A411WIT3</accession>
<keyword evidence="5 7" id="KW-1133">Transmembrane helix</keyword>
<feature type="transmembrane region" description="Helical" evidence="7">
    <location>
        <begin position="194"/>
        <end position="218"/>
    </location>
</feature>
<name>A0A411WIT3_9GAMM</name>
<dbReference type="EMBL" id="CP034752">
    <property type="protein sequence ID" value="QBH96095.1"/>
    <property type="molecule type" value="Genomic_DNA"/>
</dbReference>
<evidence type="ECO:0000256" key="3">
    <source>
        <dbReference type="ARBA" id="ARBA00022475"/>
    </source>
</evidence>
<reference evidence="8 9" key="1">
    <citation type="submission" date="2019-03" db="EMBL/GenBank/DDBJ databases">
        <title>Pragia sp. nov. isolated from the gut tract of Carduelis flavirostris.</title>
        <authorList>
            <person name="Ge Y."/>
        </authorList>
    </citation>
    <scope>NUCLEOTIDE SEQUENCE [LARGE SCALE GENOMIC DNA]</scope>
    <source>
        <strain evidence="8 9">CF-458</strain>
    </source>
</reference>
<keyword evidence="3 7" id="KW-1003">Cell membrane</keyword>
<feature type="transmembrane region" description="Helical" evidence="7">
    <location>
        <begin position="123"/>
        <end position="147"/>
    </location>
</feature>
<keyword evidence="9" id="KW-1185">Reference proteome</keyword>
<evidence type="ECO:0000256" key="4">
    <source>
        <dbReference type="ARBA" id="ARBA00022692"/>
    </source>
</evidence>
<evidence type="ECO:0000313" key="8">
    <source>
        <dbReference type="EMBL" id="QBH96095.1"/>
    </source>
</evidence>
<evidence type="ECO:0000256" key="2">
    <source>
        <dbReference type="ARBA" id="ARBA00005633"/>
    </source>
</evidence>
<feature type="transmembrane region" description="Helical" evidence="7">
    <location>
        <begin position="153"/>
        <end position="173"/>
    </location>
</feature>
<feature type="transmembrane region" description="Helical" evidence="7">
    <location>
        <begin position="20"/>
        <end position="38"/>
    </location>
</feature>
<dbReference type="HAMAP" id="MF_01067">
    <property type="entry name" value="UPF0259"/>
    <property type="match status" value="1"/>
</dbReference>
<dbReference type="RefSeq" id="WP_130591047.1">
    <property type="nucleotide sequence ID" value="NZ_CP034752.1"/>
</dbReference>
<evidence type="ECO:0000313" key="9">
    <source>
        <dbReference type="Proteomes" id="UP000293154"/>
    </source>
</evidence>
<dbReference type="Proteomes" id="UP000293154">
    <property type="component" value="Chromosome"/>
</dbReference>
<gene>
    <name evidence="8" type="ORF">EKN56_06595</name>
</gene>
<dbReference type="KEGG" id="prag:EKN56_06595"/>
<dbReference type="AlphaFoldDB" id="A0A411WIT3"/>
<protein>
    <recommendedName>
        <fullName evidence="7">UPF0259 membrane protein EKN56_06595</fullName>
    </recommendedName>
</protein>
<keyword evidence="4 7" id="KW-0812">Transmembrane</keyword>
<sequence>MPITAHSLFRDSVNFIRNQLSSFIMLALLASFISYVLLQTMMPDTTVLHQMITGSVGSSAMTRGEVEQAIKGMPYEQQLAIVEAAVPLFGAVALSFLLSQTILISGVINLVIQVSQGQPSSALRALGSSVTSLPMLVVLLVISSMLITFGLSLYLLPGLFFAFVLVLSPIIMLESRKGLIYAISTSWGMAFANLRIVLPILLFTLSTKFILLVISINLSTVSPMVVALLLSAVSNLVTAFLFVYLFRLYMQVKPA</sequence>
<dbReference type="OrthoDB" id="6454524at2"/>
<feature type="transmembrane region" description="Helical" evidence="7">
    <location>
        <begin position="88"/>
        <end position="111"/>
    </location>
</feature>
<evidence type="ECO:0000256" key="7">
    <source>
        <dbReference type="HAMAP-Rule" id="MF_01067"/>
    </source>
</evidence>
<feature type="transmembrane region" description="Helical" evidence="7">
    <location>
        <begin position="224"/>
        <end position="246"/>
    </location>
</feature>
<evidence type="ECO:0000256" key="1">
    <source>
        <dbReference type="ARBA" id="ARBA00004429"/>
    </source>
</evidence>
<keyword evidence="6 7" id="KW-0472">Membrane</keyword>
<organism evidence="8 9">
    <name type="scientific">Limnobaculum zhutongyuii</name>
    <dbReference type="NCBI Taxonomy" id="2498113"/>
    <lineage>
        <taxon>Bacteria</taxon>
        <taxon>Pseudomonadati</taxon>
        <taxon>Pseudomonadota</taxon>
        <taxon>Gammaproteobacteria</taxon>
        <taxon>Enterobacterales</taxon>
        <taxon>Budviciaceae</taxon>
        <taxon>Limnobaculum</taxon>
    </lineage>
</organism>
<dbReference type="GO" id="GO:0005886">
    <property type="term" value="C:plasma membrane"/>
    <property type="evidence" value="ECO:0007669"/>
    <property type="project" value="UniProtKB-SubCell"/>
</dbReference>
<evidence type="ECO:0000256" key="6">
    <source>
        <dbReference type="ARBA" id="ARBA00023136"/>
    </source>
</evidence>